<name>A0A804MVV1_MAIZE</name>
<dbReference type="PANTHER" id="PTHR11130:SF0">
    <property type="entry name" value="GLUTATHIONE SYNTHETASE"/>
    <property type="match status" value="1"/>
</dbReference>
<dbReference type="InterPro" id="IPR005615">
    <property type="entry name" value="Glutathione_synthase"/>
</dbReference>
<dbReference type="Gene3D" id="1.10.1080.10">
    <property type="entry name" value="Glutathione Synthetase, Chain A, domain 3"/>
    <property type="match status" value="1"/>
</dbReference>
<dbReference type="AlphaFoldDB" id="A0A804MVV1"/>
<dbReference type="PANTHER" id="PTHR11130">
    <property type="entry name" value="GLUTATHIONE SYNTHETASE"/>
    <property type="match status" value="1"/>
</dbReference>
<protein>
    <submittedName>
        <fullName evidence="2">Uncharacterized protein</fullName>
    </submittedName>
</protein>
<evidence type="ECO:0000313" key="3">
    <source>
        <dbReference type="Proteomes" id="UP000007305"/>
    </source>
</evidence>
<proteinExistence type="predicted"/>
<keyword evidence="3" id="KW-1185">Reference proteome</keyword>
<sequence length="140" mass="15772">MVEESPCGAPSTGSSSEIAPTRDQEQSLGLAWFTLHSRCFHRVFSHRSSSACELAPIFNELVDLVSFDGELLQAALSRTMQVDEFTTTLLEIHDKMTSTNKNEDIRLGLNRSEYMLDSETSSVLQIDYLIIISWPWLPCQ</sequence>
<dbReference type="SUPFAM" id="SSF56059">
    <property type="entry name" value="Glutathione synthetase ATP-binding domain-like"/>
    <property type="match status" value="1"/>
</dbReference>
<organism evidence="2 3">
    <name type="scientific">Zea mays</name>
    <name type="common">Maize</name>
    <dbReference type="NCBI Taxonomy" id="4577"/>
    <lineage>
        <taxon>Eukaryota</taxon>
        <taxon>Viridiplantae</taxon>
        <taxon>Streptophyta</taxon>
        <taxon>Embryophyta</taxon>
        <taxon>Tracheophyta</taxon>
        <taxon>Spermatophyta</taxon>
        <taxon>Magnoliopsida</taxon>
        <taxon>Liliopsida</taxon>
        <taxon>Poales</taxon>
        <taxon>Poaceae</taxon>
        <taxon>PACMAD clade</taxon>
        <taxon>Panicoideae</taxon>
        <taxon>Andropogonodae</taxon>
        <taxon>Andropogoneae</taxon>
        <taxon>Tripsacinae</taxon>
        <taxon>Zea</taxon>
    </lineage>
</organism>
<evidence type="ECO:0000313" key="2">
    <source>
        <dbReference type="EnsemblPlants" id="Zm00001eb115470_P001"/>
    </source>
</evidence>
<dbReference type="Pfam" id="PF03917">
    <property type="entry name" value="GSH_synth_ATP"/>
    <property type="match status" value="1"/>
</dbReference>
<dbReference type="EnsemblPlants" id="Zm00001eb115470_T001">
    <property type="protein sequence ID" value="Zm00001eb115470_P001"/>
    <property type="gene ID" value="Zm00001eb115470"/>
</dbReference>
<dbReference type="GO" id="GO:0005524">
    <property type="term" value="F:ATP binding"/>
    <property type="evidence" value="ECO:0007669"/>
    <property type="project" value="InterPro"/>
</dbReference>
<reference evidence="2" key="3">
    <citation type="submission" date="2021-05" db="UniProtKB">
        <authorList>
            <consortium name="EnsemblPlants"/>
        </authorList>
    </citation>
    <scope>IDENTIFICATION</scope>
    <source>
        <strain evidence="2">cv. B73</strain>
    </source>
</reference>
<reference evidence="3" key="1">
    <citation type="submission" date="2015-12" db="EMBL/GenBank/DDBJ databases">
        <title>Update maize B73 reference genome by single molecule sequencing technologies.</title>
        <authorList>
            <consortium name="Maize Genome Sequencing Project"/>
            <person name="Ware D."/>
        </authorList>
    </citation>
    <scope>NUCLEOTIDE SEQUENCE [LARGE SCALE GENOMIC DNA]</scope>
    <source>
        <strain evidence="3">cv. B73</strain>
    </source>
</reference>
<dbReference type="GO" id="GO:0004363">
    <property type="term" value="F:glutathione synthase activity"/>
    <property type="evidence" value="ECO:0007669"/>
    <property type="project" value="InterPro"/>
</dbReference>
<accession>A0A804MVV1</accession>
<dbReference type="InParanoid" id="A0A804MVV1"/>
<dbReference type="Gramene" id="Zm00001eb115470_T001">
    <property type="protein sequence ID" value="Zm00001eb115470_P001"/>
    <property type="gene ID" value="Zm00001eb115470"/>
</dbReference>
<reference evidence="2" key="2">
    <citation type="submission" date="2019-07" db="EMBL/GenBank/DDBJ databases">
        <authorList>
            <person name="Seetharam A."/>
            <person name="Woodhouse M."/>
            <person name="Cannon E."/>
        </authorList>
    </citation>
    <scope>NUCLEOTIDE SEQUENCE [LARGE SCALE GENOMIC DNA]</scope>
    <source>
        <strain evidence="2">cv. B73</strain>
    </source>
</reference>
<dbReference type="Proteomes" id="UP000007305">
    <property type="component" value="Chromosome 2"/>
</dbReference>
<evidence type="ECO:0000256" key="1">
    <source>
        <dbReference type="SAM" id="MobiDB-lite"/>
    </source>
</evidence>
<feature type="region of interest" description="Disordered" evidence="1">
    <location>
        <begin position="1"/>
        <end position="21"/>
    </location>
</feature>
<dbReference type="InterPro" id="IPR014042">
    <property type="entry name" value="Glutathione_synthase_a-hlx"/>
</dbReference>